<evidence type="ECO:0000256" key="1">
    <source>
        <dbReference type="ARBA" id="ARBA00004123"/>
    </source>
</evidence>
<dbReference type="SUPFAM" id="SSF56672">
    <property type="entry name" value="DNA/RNA polymerases"/>
    <property type="match status" value="1"/>
</dbReference>
<keyword evidence="7" id="KW-0234">DNA repair</keyword>
<dbReference type="Proteomes" id="UP001305779">
    <property type="component" value="Unassembled WGS sequence"/>
</dbReference>
<keyword evidence="5" id="KW-0863">Zinc-finger</keyword>
<dbReference type="Gene3D" id="3.30.70.270">
    <property type="match status" value="1"/>
</dbReference>
<reference evidence="13 14" key="1">
    <citation type="journal article" date="2023" name="G3 (Bethesda)">
        <title>A chromosome-level genome assembly of Zasmidium syzygii isolated from banana leaves.</title>
        <authorList>
            <person name="van Westerhoven A.C."/>
            <person name="Mehrabi R."/>
            <person name="Talebi R."/>
            <person name="Steentjes M.B.F."/>
            <person name="Corcolon B."/>
            <person name="Chong P.A."/>
            <person name="Kema G.H.J."/>
            <person name="Seidl M.F."/>
        </authorList>
    </citation>
    <scope>NUCLEOTIDE SEQUENCE [LARGE SCALE GENOMIC DNA]</scope>
    <source>
        <strain evidence="13 14">P124</strain>
    </source>
</reference>
<evidence type="ECO:0000256" key="4">
    <source>
        <dbReference type="ARBA" id="ARBA00022763"/>
    </source>
</evidence>
<organism evidence="13 14">
    <name type="scientific">Zasmidium cellare</name>
    <name type="common">Wine cellar mold</name>
    <name type="synonym">Racodium cellare</name>
    <dbReference type="NCBI Taxonomy" id="395010"/>
    <lineage>
        <taxon>Eukaryota</taxon>
        <taxon>Fungi</taxon>
        <taxon>Dikarya</taxon>
        <taxon>Ascomycota</taxon>
        <taxon>Pezizomycotina</taxon>
        <taxon>Dothideomycetes</taxon>
        <taxon>Dothideomycetidae</taxon>
        <taxon>Mycosphaerellales</taxon>
        <taxon>Mycosphaerellaceae</taxon>
        <taxon>Zasmidium</taxon>
    </lineage>
</organism>
<feature type="compositionally biased region" description="Polar residues" evidence="10">
    <location>
        <begin position="1"/>
        <end position="13"/>
    </location>
</feature>
<dbReference type="InterPro" id="IPR036775">
    <property type="entry name" value="DNA_pol_Y-fam_lit_finger_sf"/>
</dbReference>
<dbReference type="Pfam" id="PF21704">
    <property type="entry name" value="POLH-Rev1_HhH"/>
    <property type="match status" value="1"/>
</dbReference>
<feature type="compositionally biased region" description="Gly residues" evidence="10">
    <location>
        <begin position="678"/>
        <end position="690"/>
    </location>
</feature>
<comment type="caution">
    <text evidence="13">The sequence shown here is derived from an EMBL/GenBank/DDBJ whole genome shotgun (WGS) entry which is preliminary data.</text>
</comment>
<evidence type="ECO:0000256" key="10">
    <source>
        <dbReference type="SAM" id="MobiDB-lite"/>
    </source>
</evidence>
<feature type="region of interest" description="Disordered" evidence="10">
    <location>
        <begin position="496"/>
        <end position="731"/>
    </location>
</feature>
<accession>A0ABR0EL11</accession>
<name>A0ABR0EL11_ZASCE</name>
<proteinExistence type="predicted"/>
<dbReference type="PANTHER" id="PTHR45873:SF1">
    <property type="entry name" value="DNA POLYMERASE ETA"/>
    <property type="match status" value="1"/>
</dbReference>
<feature type="compositionally biased region" description="Acidic residues" evidence="10">
    <location>
        <begin position="565"/>
        <end position="579"/>
    </location>
</feature>
<evidence type="ECO:0000256" key="3">
    <source>
        <dbReference type="ARBA" id="ARBA00022723"/>
    </source>
</evidence>
<feature type="region of interest" description="Disordered" evidence="10">
    <location>
        <begin position="1"/>
        <end position="23"/>
    </location>
</feature>
<keyword evidence="8" id="KW-0539">Nucleus</keyword>
<sequence>MSSSQRFASSPISPTHRRPRRSKFTHKNLSTLAHYAPTSPLRVIAHIDLDAFYAQCEMVRLDIPADQPLAVQQWQGLIAINYPARAYGLSRHVTITEAKEKCPDIICQHVATWKEGDTKWGYSEEAWREIGTRKVSLDPYRIESRKILAVIKGALPGERQRVEKASIDEVFLDLSAQVHSVMLERFPELRGPPPYDDPTEFLPRPPTTALDWKADALVDLDASQSEEDDPDWDDIAMLIGSEIVRDVRKKVFEELKYTCSAGISKNKMLAKLGSGYRKPNSQTVIRNRAVGHFLSGFKFTKIRNLGGKLGDEVVAAFNTDSVGEMLAVPIEQLKKQLGDDTGSWLYSILRGEDNSEVNPRTQIKSMLSAKSFRPSINTMDVACKWLRIFVADIFGRLVEEGVLENKRRPKTINLHHRQGQQSRSKQIPIPMGKGITEEGLFELAKKLLAMVVVDGRAWPCSNLSLSVGGFEDGVKDNRGIGGFLVRGEEARSLQQTLSGGFVGGGGRGEPKRKKRRIKVGGISNFFGQRGKEGDEESMETMPADDEEGPGNGQGDDPIDEIHDDHDEDYGLAQDPDQDSTEQSTLPPSYQPQTDDIPSTPPAPQISRSPSEQPATVPEDTYPCPRCQQRIPQADKTEHDDFHFAQDLQNERGSPPPRPPPPKAPPPSTKNSKPKGRGRPPGGGGAGGGVEKGQRRTTTKREAKASSNDRDVPEAVRGPEPTQSGPMTGLSDPVEETALCFFMSNFAGGMTVPGSDGVVFAGHGTTRTRSSPYSTDALDDILKTSLEATSLACLANHARQQRLNDMAQGQYVKAINLTNKALSNGGVKKDSVLLSVNLLALFETISGLSKRSMKATADHVRGAAALLQLRGTEQFKTPLGRQAFLQTVHNLLISCLQWNIRLPEPIIQMTENFLKETQQPARRARLFIAVLDFTQFRFDVRRGGRVIRIENIIEGALQIDAAFSDFCDHPDELAQYDQFTDNSLPPKLVHDGHHHVYQQFDEARVWNCIRIFRITIHQLICESLLASAMLSKPEYELQFQQSTNICKDLAADLVASIPQQLGIVDDSGTYIHENNTTSLFAGSAPRPHLCGYPLLWPLWIAAAVPTATKSTRASCTGILDLIGFQMGIKHALVLAGLLRGMRNFTLAIWTDDRIDF</sequence>
<evidence type="ECO:0000256" key="6">
    <source>
        <dbReference type="ARBA" id="ARBA00022833"/>
    </source>
</evidence>
<keyword evidence="14" id="KW-1185">Reference proteome</keyword>
<dbReference type="Gene3D" id="3.40.1170.60">
    <property type="match status" value="1"/>
</dbReference>
<evidence type="ECO:0000313" key="13">
    <source>
        <dbReference type="EMBL" id="KAK4502167.1"/>
    </source>
</evidence>
<evidence type="ECO:0000313" key="14">
    <source>
        <dbReference type="Proteomes" id="UP001305779"/>
    </source>
</evidence>
<evidence type="ECO:0000256" key="2">
    <source>
        <dbReference type="ARBA" id="ARBA00022679"/>
    </source>
</evidence>
<protein>
    <recommendedName>
        <fullName evidence="9">DNA polymerase eta</fullName>
    </recommendedName>
</protein>
<dbReference type="InterPro" id="IPR017961">
    <property type="entry name" value="DNA_pol_Y-fam_little_finger"/>
</dbReference>
<dbReference type="InterPro" id="IPR001126">
    <property type="entry name" value="UmuC"/>
</dbReference>
<evidence type="ECO:0000256" key="9">
    <source>
        <dbReference type="ARBA" id="ARBA00044975"/>
    </source>
</evidence>
<feature type="compositionally biased region" description="Basic and acidic residues" evidence="10">
    <location>
        <begin position="698"/>
        <end position="713"/>
    </location>
</feature>
<dbReference type="InterPro" id="IPR043128">
    <property type="entry name" value="Rev_trsase/Diguanyl_cyclase"/>
</dbReference>
<dbReference type="Gene3D" id="3.30.1490.100">
    <property type="entry name" value="DNA polymerase, Y-family, little finger domain"/>
    <property type="match status" value="1"/>
</dbReference>
<dbReference type="PANTHER" id="PTHR45873">
    <property type="entry name" value="DNA POLYMERASE ETA"/>
    <property type="match status" value="1"/>
</dbReference>
<evidence type="ECO:0000259" key="12">
    <source>
        <dbReference type="PROSITE" id="PS51907"/>
    </source>
</evidence>
<feature type="compositionally biased region" description="Basic and acidic residues" evidence="10">
    <location>
        <begin position="632"/>
        <end position="643"/>
    </location>
</feature>
<evidence type="ECO:0000256" key="7">
    <source>
        <dbReference type="ARBA" id="ARBA00023204"/>
    </source>
</evidence>
<dbReference type="Pfam" id="PF18439">
    <property type="entry name" value="zf_UBZ"/>
    <property type="match status" value="1"/>
</dbReference>
<feature type="domain" description="UBZ3-type" evidence="12">
    <location>
        <begin position="616"/>
        <end position="650"/>
    </location>
</feature>
<dbReference type="EMBL" id="JAXOVC010000004">
    <property type="protein sequence ID" value="KAK4502167.1"/>
    <property type="molecule type" value="Genomic_DNA"/>
</dbReference>
<evidence type="ECO:0000256" key="8">
    <source>
        <dbReference type="ARBA" id="ARBA00023242"/>
    </source>
</evidence>
<dbReference type="Pfam" id="PF11799">
    <property type="entry name" value="IMS_C"/>
    <property type="match status" value="1"/>
</dbReference>
<evidence type="ECO:0000259" key="11">
    <source>
        <dbReference type="PROSITE" id="PS50173"/>
    </source>
</evidence>
<feature type="compositionally biased region" description="Pro residues" evidence="10">
    <location>
        <begin position="653"/>
        <end position="667"/>
    </location>
</feature>
<keyword evidence="2" id="KW-0808">Transferase</keyword>
<comment type="subcellular location">
    <subcellularLocation>
        <location evidence="1">Nucleus</location>
    </subcellularLocation>
</comment>
<keyword evidence="4" id="KW-0227">DNA damage</keyword>
<feature type="domain" description="UmuC" evidence="11">
    <location>
        <begin position="44"/>
        <end position="306"/>
    </location>
</feature>
<dbReference type="Pfam" id="PF00817">
    <property type="entry name" value="IMS"/>
    <property type="match status" value="1"/>
</dbReference>
<keyword evidence="3" id="KW-0479">Metal-binding</keyword>
<dbReference type="InterPro" id="IPR041298">
    <property type="entry name" value="UBZ3"/>
</dbReference>
<feature type="compositionally biased region" description="Polar residues" evidence="10">
    <location>
        <begin position="580"/>
        <end position="596"/>
    </location>
</feature>
<dbReference type="InterPro" id="IPR052230">
    <property type="entry name" value="DNA_polymerase_eta"/>
</dbReference>
<dbReference type="InterPro" id="IPR043502">
    <property type="entry name" value="DNA/RNA_pol_sf"/>
</dbReference>
<evidence type="ECO:0000256" key="5">
    <source>
        <dbReference type="ARBA" id="ARBA00022771"/>
    </source>
</evidence>
<dbReference type="PROSITE" id="PS50173">
    <property type="entry name" value="UMUC"/>
    <property type="match status" value="1"/>
</dbReference>
<gene>
    <name evidence="13" type="ORF">PRZ48_005592</name>
</gene>
<dbReference type="PROSITE" id="PS51907">
    <property type="entry name" value="ZF_UBZ3"/>
    <property type="match status" value="1"/>
</dbReference>
<keyword evidence="6" id="KW-0862">Zinc</keyword>
<dbReference type="SUPFAM" id="SSF100879">
    <property type="entry name" value="Lesion bypass DNA polymerase (Y-family), little finger domain"/>
    <property type="match status" value="1"/>
</dbReference>
<dbReference type="Gene3D" id="1.10.150.20">
    <property type="entry name" value="5' to 3' exonuclease, C-terminal subdomain"/>
    <property type="match status" value="1"/>
</dbReference>
<feature type="compositionally biased region" description="Acidic residues" evidence="10">
    <location>
        <begin position="533"/>
        <end position="548"/>
    </location>
</feature>